<reference evidence="1" key="1">
    <citation type="submission" date="2022-06" db="EMBL/GenBank/DDBJ databases">
        <title>Genome Sequence of Candolleomyces eurysporus.</title>
        <authorList>
            <person name="Buettner E."/>
        </authorList>
    </citation>
    <scope>NUCLEOTIDE SEQUENCE</scope>
    <source>
        <strain evidence="1">VTCC 930004</strain>
    </source>
</reference>
<dbReference type="EMBL" id="JANBPK010001498">
    <property type="protein sequence ID" value="KAJ2922307.1"/>
    <property type="molecule type" value="Genomic_DNA"/>
</dbReference>
<proteinExistence type="predicted"/>
<organism evidence="1 2">
    <name type="scientific">Candolleomyces eurysporus</name>
    <dbReference type="NCBI Taxonomy" id="2828524"/>
    <lineage>
        <taxon>Eukaryota</taxon>
        <taxon>Fungi</taxon>
        <taxon>Dikarya</taxon>
        <taxon>Basidiomycota</taxon>
        <taxon>Agaricomycotina</taxon>
        <taxon>Agaricomycetes</taxon>
        <taxon>Agaricomycetidae</taxon>
        <taxon>Agaricales</taxon>
        <taxon>Agaricineae</taxon>
        <taxon>Psathyrellaceae</taxon>
        <taxon>Candolleomyces</taxon>
    </lineage>
</organism>
<dbReference type="AlphaFoldDB" id="A0A9W8ITI9"/>
<protein>
    <submittedName>
        <fullName evidence="1">Uncharacterized protein</fullName>
    </submittedName>
</protein>
<gene>
    <name evidence="1" type="ORF">H1R20_g14783</name>
</gene>
<feature type="non-terminal residue" evidence="1">
    <location>
        <position position="79"/>
    </location>
</feature>
<comment type="caution">
    <text evidence="1">The sequence shown here is derived from an EMBL/GenBank/DDBJ whole genome shotgun (WGS) entry which is preliminary data.</text>
</comment>
<sequence length="79" mass="8865">MDDVPLLDIDHHELLPNIRSTFSTLSTSPMTTFVVQERTVSKGMEQPLSTDQMTKGFGSQYQERGKRIQLFDTSSTLGS</sequence>
<accession>A0A9W8ITI9</accession>
<evidence type="ECO:0000313" key="2">
    <source>
        <dbReference type="Proteomes" id="UP001140091"/>
    </source>
</evidence>
<name>A0A9W8ITI9_9AGAR</name>
<dbReference type="Proteomes" id="UP001140091">
    <property type="component" value="Unassembled WGS sequence"/>
</dbReference>
<evidence type="ECO:0000313" key="1">
    <source>
        <dbReference type="EMBL" id="KAJ2922307.1"/>
    </source>
</evidence>
<keyword evidence="2" id="KW-1185">Reference proteome</keyword>